<feature type="signal peptide" evidence="1">
    <location>
        <begin position="1"/>
        <end position="18"/>
    </location>
</feature>
<evidence type="ECO:0000256" key="1">
    <source>
        <dbReference type="SAM" id="SignalP"/>
    </source>
</evidence>
<sequence length="111" mass="12137">MIRRIAALSFFVLAPAFAADAEGLDLLKLAKDKLSNCSSASCATVIAKLEVEPLAKRAGMTEKDLTKLAATTRRQNPDNKCGMRGCWEYVYAARLVDQTESALTRTNPEDK</sequence>
<evidence type="ECO:0000313" key="3">
    <source>
        <dbReference type="Proteomes" id="UP000192761"/>
    </source>
</evidence>
<keyword evidence="3" id="KW-1185">Reference proteome</keyword>
<proteinExistence type="predicted"/>
<dbReference type="RefSeq" id="WP_084092728.1">
    <property type="nucleotide sequence ID" value="NZ_FWXD01000034.1"/>
</dbReference>
<keyword evidence="1" id="KW-0732">Signal</keyword>
<protein>
    <submittedName>
        <fullName evidence="2">Uncharacterized protein</fullName>
    </submittedName>
</protein>
<evidence type="ECO:0000313" key="2">
    <source>
        <dbReference type="EMBL" id="SMC29375.1"/>
    </source>
</evidence>
<dbReference type="EMBL" id="FWXD01000034">
    <property type="protein sequence ID" value="SMC29375.1"/>
    <property type="molecule type" value="Genomic_DNA"/>
</dbReference>
<accession>A0A1W1XZS3</accession>
<dbReference type="Proteomes" id="UP000192761">
    <property type="component" value="Unassembled WGS sequence"/>
</dbReference>
<reference evidence="2 3" key="1">
    <citation type="submission" date="2017-04" db="EMBL/GenBank/DDBJ databases">
        <authorList>
            <person name="Afonso C.L."/>
            <person name="Miller P.J."/>
            <person name="Scott M.A."/>
            <person name="Spackman E."/>
            <person name="Goraichik I."/>
            <person name="Dimitrov K.M."/>
            <person name="Suarez D.L."/>
            <person name="Swayne D.E."/>
        </authorList>
    </citation>
    <scope>NUCLEOTIDE SEQUENCE [LARGE SCALE GENOMIC DNA]</scope>
    <source>
        <strain evidence="2 3">DSM 23236</strain>
    </source>
</reference>
<dbReference type="AlphaFoldDB" id="A0A1W1XZS3"/>
<feature type="chain" id="PRO_5012370840" evidence="1">
    <location>
        <begin position="19"/>
        <end position="111"/>
    </location>
</feature>
<organism evidence="2 3">
    <name type="scientific">Andreprevotia lacus DSM 23236</name>
    <dbReference type="NCBI Taxonomy" id="1121001"/>
    <lineage>
        <taxon>Bacteria</taxon>
        <taxon>Pseudomonadati</taxon>
        <taxon>Pseudomonadota</taxon>
        <taxon>Betaproteobacteria</taxon>
        <taxon>Neisseriales</taxon>
        <taxon>Chitinibacteraceae</taxon>
        <taxon>Andreprevotia</taxon>
    </lineage>
</organism>
<dbReference type="STRING" id="1121001.SAMN02745857_03793"/>
<name>A0A1W1XZS3_9NEIS</name>
<gene>
    <name evidence="2" type="ORF">SAMN02745857_03793</name>
</gene>